<dbReference type="SUPFAM" id="SSF54184">
    <property type="entry name" value="Penicillin-binding protein 2x (pbp-2x), c-terminal domain"/>
    <property type="match status" value="1"/>
</dbReference>
<accession>C3JC98</accession>
<evidence type="ECO:0000313" key="5">
    <source>
        <dbReference type="Proteomes" id="UP000004295"/>
    </source>
</evidence>
<dbReference type="SMART" id="SM00740">
    <property type="entry name" value="PASTA"/>
    <property type="match status" value="2"/>
</dbReference>
<gene>
    <name evidence="4" type="ORF">POREN0001_1990</name>
</gene>
<keyword evidence="5" id="KW-1185">Reference proteome</keyword>
<protein>
    <submittedName>
        <fullName evidence="4">PASTA domain protein</fullName>
    </submittedName>
</protein>
<reference evidence="4 5" key="1">
    <citation type="submission" date="2009-04" db="EMBL/GenBank/DDBJ databases">
        <authorList>
            <person name="Sebastian Y."/>
            <person name="Madupu R."/>
            <person name="Durkin A.S."/>
            <person name="Torralba M."/>
            <person name="Methe B."/>
            <person name="Sutton G.G."/>
            <person name="Strausberg R.L."/>
            <person name="Nelson K.E."/>
        </authorList>
    </citation>
    <scope>NUCLEOTIDE SEQUENCE [LARGE SCALE GENOMIC DNA]</scope>
    <source>
        <strain evidence="5">ATCC 35406 / DSM 24491 / JCM 8526 / CCUG 16442 / BCRC 14492 / NCTC 13058 / HG 370</strain>
    </source>
</reference>
<keyword evidence="2" id="KW-0812">Transmembrane</keyword>
<proteinExistence type="predicted"/>
<feature type="domain" description="PASTA" evidence="3">
    <location>
        <begin position="85"/>
        <end position="151"/>
    </location>
</feature>
<sequence>MCASFAVSLTPESTQASHLSHSFSRADKEARLWYSTPQSKKYMNWRNWTFIRKHPIISSIVAMVVISILVLFVVFLLMHLYTRHGKAVTVPELKGLSFEEAVEKLDDAGLNYEVVDSNYVEDMKPGTVFETLPESGSRVKPRRIIFLTINAFYPRTIAIPEVEGQSARHANALLEGLGFTNIGLKRVDGKYNGLVVGIANEKGQLIPPGTKVTLKAHLTLLVTSDALSFSADSLAIEESLFAIPSGDDDSATPQSEIDTREVAPIKDDEPEEWW</sequence>
<name>C3JC98_POREA</name>
<keyword evidence="2" id="KW-1133">Transmembrane helix</keyword>
<dbReference type="eggNOG" id="COG2815">
    <property type="taxonomic scope" value="Bacteria"/>
</dbReference>
<comment type="caution">
    <text evidence="4">The sequence shown here is derived from an EMBL/GenBank/DDBJ whole genome shotgun (WGS) entry which is preliminary data.</text>
</comment>
<dbReference type="STRING" id="553175.POREN0001_1990"/>
<organism evidence="4 5">
    <name type="scientific">Porphyromonas endodontalis (strain ATCC 35406 / DSM 24491 / JCM 8526 / CCUG 16442 / BCRC 14492 / NCTC 13058 / HG 370)</name>
    <name type="common">Bacteroides endodontalis</name>
    <dbReference type="NCBI Taxonomy" id="553175"/>
    <lineage>
        <taxon>Bacteria</taxon>
        <taxon>Pseudomonadati</taxon>
        <taxon>Bacteroidota</taxon>
        <taxon>Bacteroidia</taxon>
        <taxon>Bacteroidales</taxon>
        <taxon>Porphyromonadaceae</taxon>
        <taxon>Porphyromonas</taxon>
    </lineage>
</organism>
<evidence type="ECO:0000259" key="3">
    <source>
        <dbReference type="PROSITE" id="PS51178"/>
    </source>
</evidence>
<evidence type="ECO:0000256" key="1">
    <source>
        <dbReference type="SAM" id="MobiDB-lite"/>
    </source>
</evidence>
<dbReference type="InterPro" id="IPR005543">
    <property type="entry name" value="PASTA_dom"/>
</dbReference>
<dbReference type="CDD" id="cd06577">
    <property type="entry name" value="PASTA_pknB"/>
    <property type="match status" value="1"/>
</dbReference>
<dbReference type="Proteomes" id="UP000004295">
    <property type="component" value="Unassembled WGS sequence"/>
</dbReference>
<evidence type="ECO:0000313" key="4">
    <source>
        <dbReference type="EMBL" id="EEN82159.1"/>
    </source>
</evidence>
<dbReference type="AlphaFoldDB" id="C3JC98"/>
<feature type="compositionally biased region" description="Basic and acidic residues" evidence="1">
    <location>
        <begin position="257"/>
        <end position="267"/>
    </location>
</feature>
<dbReference type="EMBL" id="ACNN01000031">
    <property type="protein sequence ID" value="EEN82159.1"/>
    <property type="molecule type" value="Genomic_DNA"/>
</dbReference>
<feature type="region of interest" description="Disordered" evidence="1">
    <location>
        <begin position="244"/>
        <end position="274"/>
    </location>
</feature>
<dbReference type="Pfam" id="PF03793">
    <property type="entry name" value="PASTA"/>
    <property type="match status" value="2"/>
</dbReference>
<feature type="transmembrane region" description="Helical" evidence="2">
    <location>
        <begin position="56"/>
        <end position="77"/>
    </location>
</feature>
<evidence type="ECO:0000256" key="2">
    <source>
        <dbReference type="SAM" id="Phobius"/>
    </source>
</evidence>
<dbReference type="Gene3D" id="3.30.10.20">
    <property type="match status" value="2"/>
</dbReference>
<keyword evidence="2" id="KW-0472">Membrane</keyword>
<dbReference type="PROSITE" id="PS51178">
    <property type="entry name" value="PASTA"/>
    <property type="match status" value="1"/>
</dbReference>